<protein>
    <submittedName>
        <fullName evidence="1">Uncharacterized protein</fullName>
    </submittedName>
</protein>
<dbReference type="AlphaFoldDB" id="A0A6N2MAU0"/>
<gene>
    <name evidence="1" type="ORF">SVIM_LOCUS326998</name>
</gene>
<reference evidence="1" key="1">
    <citation type="submission" date="2019-03" db="EMBL/GenBank/DDBJ databases">
        <authorList>
            <person name="Mank J."/>
            <person name="Almeida P."/>
        </authorList>
    </citation>
    <scope>NUCLEOTIDE SEQUENCE</scope>
    <source>
        <strain evidence="1">78183</strain>
    </source>
</reference>
<dbReference type="EMBL" id="CAADRP010001708">
    <property type="protein sequence ID" value="VFU49603.1"/>
    <property type="molecule type" value="Genomic_DNA"/>
</dbReference>
<organism evidence="1">
    <name type="scientific">Salix viminalis</name>
    <name type="common">Common osier</name>
    <name type="synonym">Basket willow</name>
    <dbReference type="NCBI Taxonomy" id="40686"/>
    <lineage>
        <taxon>Eukaryota</taxon>
        <taxon>Viridiplantae</taxon>
        <taxon>Streptophyta</taxon>
        <taxon>Embryophyta</taxon>
        <taxon>Tracheophyta</taxon>
        <taxon>Spermatophyta</taxon>
        <taxon>Magnoliopsida</taxon>
        <taxon>eudicotyledons</taxon>
        <taxon>Gunneridae</taxon>
        <taxon>Pentapetalae</taxon>
        <taxon>rosids</taxon>
        <taxon>fabids</taxon>
        <taxon>Malpighiales</taxon>
        <taxon>Salicaceae</taxon>
        <taxon>Saliceae</taxon>
        <taxon>Salix</taxon>
    </lineage>
</organism>
<name>A0A6N2MAU0_SALVM</name>
<sequence length="69" mass="8127">MKIISRRLFFFMPKRDQFDLFNTCKNMNNIKLYDKGSSLWLTPNKINTIFKILEDKNLLKGGLVLQASD</sequence>
<proteinExistence type="predicted"/>
<evidence type="ECO:0000313" key="1">
    <source>
        <dbReference type="EMBL" id="VFU49603.1"/>
    </source>
</evidence>
<accession>A0A6N2MAU0</accession>